<evidence type="ECO:0000256" key="5">
    <source>
        <dbReference type="ARBA" id="ARBA00023136"/>
    </source>
</evidence>
<evidence type="ECO:0000256" key="6">
    <source>
        <dbReference type="SAM" id="Phobius"/>
    </source>
</evidence>
<feature type="transmembrane region" description="Helical" evidence="6">
    <location>
        <begin position="167"/>
        <end position="184"/>
    </location>
</feature>
<feature type="domain" description="Major facilitator superfamily (MFS) profile" evidence="7">
    <location>
        <begin position="11"/>
        <end position="396"/>
    </location>
</feature>
<dbReference type="InterPro" id="IPR020846">
    <property type="entry name" value="MFS_dom"/>
</dbReference>
<protein>
    <submittedName>
        <fullName evidence="8">MFS transporter</fullName>
    </submittedName>
</protein>
<name>A0ABS5UN55_9BIFI</name>
<dbReference type="InterPro" id="IPR011701">
    <property type="entry name" value="MFS"/>
</dbReference>
<dbReference type="EMBL" id="JAFEJS010000002">
    <property type="protein sequence ID" value="MBT1172340.1"/>
    <property type="molecule type" value="Genomic_DNA"/>
</dbReference>
<feature type="transmembrane region" description="Helical" evidence="6">
    <location>
        <begin position="77"/>
        <end position="95"/>
    </location>
</feature>
<keyword evidence="3 6" id="KW-0812">Transmembrane</keyword>
<dbReference type="RefSeq" id="WP_214357628.1">
    <property type="nucleotide sequence ID" value="NZ_JAFEJS010000002.1"/>
</dbReference>
<dbReference type="PANTHER" id="PTHR43124:SF3">
    <property type="entry name" value="CHLORAMPHENICOL EFFLUX PUMP RV0191"/>
    <property type="match status" value="1"/>
</dbReference>
<comment type="caution">
    <text evidence="8">The sequence shown here is derived from an EMBL/GenBank/DDBJ whole genome shotgun (WGS) entry which is preliminary data.</text>
</comment>
<feature type="transmembrane region" description="Helical" evidence="6">
    <location>
        <begin position="45"/>
        <end position="65"/>
    </location>
</feature>
<evidence type="ECO:0000313" key="9">
    <source>
        <dbReference type="Proteomes" id="UP000773064"/>
    </source>
</evidence>
<keyword evidence="4 6" id="KW-1133">Transmembrane helix</keyword>
<accession>A0ABS5UN55</accession>
<feature type="transmembrane region" description="Helical" evidence="6">
    <location>
        <begin position="253"/>
        <end position="271"/>
    </location>
</feature>
<feature type="transmembrane region" description="Helical" evidence="6">
    <location>
        <begin position="12"/>
        <end position="33"/>
    </location>
</feature>
<feature type="transmembrane region" description="Helical" evidence="6">
    <location>
        <begin position="144"/>
        <end position="161"/>
    </location>
</feature>
<reference evidence="8 9" key="1">
    <citation type="journal article" date="2021" name="Environ. Microbiol.">
        <title>Genetic insights into the dark matter of the mammalian gut microbiota through targeted genome reconstruction.</title>
        <authorList>
            <person name="Lugli G.A."/>
            <person name="Alessandri G."/>
            <person name="Milani C."/>
            <person name="Viappiani A."/>
            <person name="Fontana F."/>
            <person name="Tarracchini C."/>
            <person name="Mancabelli L."/>
            <person name="Argentini C."/>
            <person name="Ruiz L."/>
            <person name="Margolles A."/>
            <person name="van Sinderen D."/>
            <person name="Turroni F."/>
            <person name="Ventura M."/>
        </authorList>
    </citation>
    <scope>NUCLEOTIDE SEQUENCE [LARGE SCALE GENOMIC DNA]</scope>
    <source>
        <strain evidence="8 9">MA2</strain>
    </source>
</reference>
<feature type="transmembrane region" description="Helical" evidence="6">
    <location>
        <begin position="370"/>
        <end position="390"/>
    </location>
</feature>
<comment type="subcellular location">
    <subcellularLocation>
        <location evidence="1">Cell membrane</location>
        <topology evidence="1">Multi-pass membrane protein</topology>
    </subcellularLocation>
</comment>
<gene>
    <name evidence="8" type="ORF">JS528_02980</name>
</gene>
<dbReference type="InterPro" id="IPR050189">
    <property type="entry name" value="MFS_Efflux_Transporters"/>
</dbReference>
<dbReference type="PROSITE" id="PS50850">
    <property type="entry name" value="MFS"/>
    <property type="match status" value="1"/>
</dbReference>
<evidence type="ECO:0000313" key="8">
    <source>
        <dbReference type="EMBL" id="MBT1172340.1"/>
    </source>
</evidence>
<feature type="transmembrane region" description="Helical" evidence="6">
    <location>
        <begin position="304"/>
        <end position="325"/>
    </location>
</feature>
<evidence type="ECO:0000256" key="4">
    <source>
        <dbReference type="ARBA" id="ARBA00022989"/>
    </source>
</evidence>
<evidence type="ECO:0000256" key="2">
    <source>
        <dbReference type="ARBA" id="ARBA00022475"/>
    </source>
</evidence>
<keyword evidence="5 6" id="KW-0472">Membrane</keyword>
<dbReference type="Gene3D" id="1.20.1250.20">
    <property type="entry name" value="MFS general substrate transporter like domains"/>
    <property type="match status" value="1"/>
</dbReference>
<keyword evidence="2" id="KW-1003">Cell membrane</keyword>
<proteinExistence type="predicted"/>
<keyword evidence="9" id="KW-1185">Reference proteome</keyword>
<dbReference type="InterPro" id="IPR036259">
    <property type="entry name" value="MFS_trans_sf"/>
</dbReference>
<evidence type="ECO:0000256" key="1">
    <source>
        <dbReference type="ARBA" id="ARBA00004651"/>
    </source>
</evidence>
<dbReference type="Proteomes" id="UP000773064">
    <property type="component" value="Unassembled WGS sequence"/>
</dbReference>
<dbReference type="PANTHER" id="PTHR43124">
    <property type="entry name" value="PURINE EFFLUX PUMP PBUE"/>
    <property type="match status" value="1"/>
</dbReference>
<feature type="transmembrane region" description="Helical" evidence="6">
    <location>
        <begin position="337"/>
        <end position="358"/>
    </location>
</feature>
<feature type="transmembrane region" description="Helical" evidence="6">
    <location>
        <begin position="212"/>
        <end position="233"/>
    </location>
</feature>
<evidence type="ECO:0000259" key="7">
    <source>
        <dbReference type="PROSITE" id="PS50850"/>
    </source>
</evidence>
<organism evidence="8 9">
    <name type="scientific">Bifidobacterium santillanense</name>
    <dbReference type="NCBI Taxonomy" id="2809028"/>
    <lineage>
        <taxon>Bacteria</taxon>
        <taxon>Bacillati</taxon>
        <taxon>Actinomycetota</taxon>
        <taxon>Actinomycetes</taxon>
        <taxon>Bifidobacteriales</taxon>
        <taxon>Bifidobacteriaceae</taxon>
        <taxon>Bifidobacterium</taxon>
    </lineage>
</organism>
<dbReference type="Pfam" id="PF07690">
    <property type="entry name" value="MFS_1"/>
    <property type="match status" value="1"/>
</dbReference>
<sequence length="404" mass="42740">MTKEVKKYGLNVQLAVLAVSLLLTSSNIINGILPQIRDGLHVSNAAAELLSTTPSLTALVTLLLSPAMARFFGLKNTIGLGVVLVGVSGVVPMFVNDYTVILISRIVLGLGLGCYNSLAVAIIQVMWSGDTRSTLLGIRGAFENIGQMILTALVGVLASAFGWQGSFSAYILAFAALAWFWIVVPDVKLASDEGTDDSADEGGDVFAEKSNYVVLTLFALFAAGYLIAMQSGFVRWAAVTQEALGADFNTSTVMSIGVAAGIVSGFGFGALNRFLGDMNTLYLGIAIEALGCFLLYFADGSWPLLVASIICFYVPGPILGPWLFNQLPKYATKSQQAFWSTAIMIGFHVGIFLAPLAMTAVETVLGSTDLAVSFLPFGVALLLIIVGVFVHTHMPRRKADGAKA</sequence>
<feature type="transmembrane region" description="Helical" evidence="6">
    <location>
        <begin position="280"/>
        <end position="298"/>
    </location>
</feature>
<evidence type="ECO:0000256" key="3">
    <source>
        <dbReference type="ARBA" id="ARBA00022692"/>
    </source>
</evidence>
<feature type="transmembrane region" description="Helical" evidence="6">
    <location>
        <begin position="101"/>
        <end position="123"/>
    </location>
</feature>
<dbReference type="SUPFAM" id="SSF103473">
    <property type="entry name" value="MFS general substrate transporter"/>
    <property type="match status" value="1"/>
</dbReference>